<protein>
    <submittedName>
        <fullName evidence="1">Uncharacterized protein</fullName>
    </submittedName>
</protein>
<evidence type="ECO:0000313" key="1">
    <source>
        <dbReference type="EMBL" id="MBA4655384.1"/>
    </source>
</evidence>
<reference evidence="1" key="1">
    <citation type="journal article" date="2013" name="J. Plant Res.">
        <title>Effect of fungi and light on seed germination of three Opuntia species from semiarid lands of central Mexico.</title>
        <authorList>
            <person name="Delgado-Sanchez P."/>
            <person name="Jimenez-Bremont J.F."/>
            <person name="Guerrero-Gonzalez Mde L."/>
            <person name="Flores J."/>
        </authorList>
    </citation>
    <scope>NUCLEOTIDE SEQUENCE</scope>
    <source>
        <tissue evidence="1">Cladode</tissue>
    </source>
</reference>
<proteinExistence type="predicted"/>
<dbReference type="EMBL" id="GISG01187571">
    <property type="protein sequence ID" value="MBA4655384.1"/>
    <property type="molecule type" value="Transcribed_RNA"/>
</dbReference>
<sequence length="109" mass="12213">MRLGSRPTSVEHAKYEETYIPGWGKWEINKAHGLVRWPPLHFERYTCVTFPKSGKAYIIICGSRGLCLCTCPNPSSKFVFSNSRTAISMNIVQINVVTNNPALVNSLVI</sequence>
<organism evidence="1">
    <name type="scientific">Opuntia streptacantha</name>
    <name type="common">Prickly pear cactus</name>
    <name type="synonym">Opuntia cardona</name>
    <dbReference type="NCBI Taxonomy" id="393608"/>
    <lineage>
        <taxon>Eukaryota</taxon>
        <taxon>Viridiplantae</taxon>
        <taxon>Streptophyta</taxon>
        <taxon>Embryophyta</taxon>
        <taxon>Tracheophyta</taxon>
        <taxon>Spermatophyta</taxon>
        <taxon>Magnoliopsida</taxon>
        <taxon>eudicotyledons</taxon>
        <taxon>Gunneridae</taxon>
        <taxon>Pentapetalae</taxon>
        <taxon>Caryophyllales</taxon>
        <taxon>Cactineae</taxon>
        <taxon>Cactaceae</taxon>
        <taxon>Opuntioideae</taxon>
        <taxon>Opuntia</taxon>
    </lineage>
</organism>
<reference evidence="1" key="2">
    <citation type="submission" date="2020-07" db="EMBL/GenBank/DDBJ databases">
        <authorList>
            <person name="Vera ALvarez R."/>
            <person name="Arias-Moreno D.M."/>
            <person name="Jimenez-Jacinto V."/>
            <person name="Jimenez-Bremont J.F."/>
            <person name="Swaminathan K."/>
            <person name="Moose S.P."/>
            <person name="Guerrero-Gonzalez M.L."/>
            <person name="Marino-Ramirez L."/>
            <person name="Landsman D."/>
            <person name="Rodriguez-Kessler M."/>
            <person name="Delgado-Sanchez P."/>
        </authorList>
    </citation>
    <scope>NUCLEOTIDE SEQUENCE</scope>
    <source>
        <tissue evidence="1">Cladode</tissue>
    </source>
</reference>
<accession>A0A7C9E7V9</accession>
<name>A0A7C9E7V9_OPUST</name>
<dbReference type="AlphaFoldDB" id="A0A7C9E7V9"/>